<reference evidence="7" key="1">
    <citation type="submission" date="2016-08" db="EMBL/GenBank/DDBJ databases">
        <title>Complete genome of Cloacibacillus porcorum.</title>
        <authorList>
            <person name="Looft T."/>
            <person name="Bayles D.O."/>
            <person name="Alt D.P."/>
        </authorList>
    </citation>
    <scope>NUCLEOTIDE SEQUENCE [LARGE SCALE GENOMIC DNA]</scope>
    <source>
        <strain evidence="7">CL-84</strain>
    </source>
</reference>
<protein>
    <recommendedName>
        <fullName evidence="6">Putative mRNA interferase YoeB</fullName>
    </recommendedName>
</protein>
<keyword evidence="5" id="KW-0378">Hydrolase</keyword>
<evidence type="ECO:0000313" key="7">
    <source>
        <dbReference type="EMBL" id="ANZ46349.1"/>
    </source>
</evidence>
<sequence length="87" mass="10367">MNNFTFSDKGWDDYLYWQRTDKSILRKINELLKDLQRNGASNGLGKPEALKYRQAWSRRINQEHRLVYTVDESGNLFILSIKGHYED</sequence>
<dbReference type="Pfam" id="PF06769">
    <property type="entry name" value="YoeB_toxin"/>
    <property type="match status" value="1"/>
</dbReference>
<dbReference type="GO" id="GO:0045892">
    <property type="term" value="P:negative regulation of DNA-templated transcription"/>
    <property type="evidence" value="ECO:0007669"/>
    <property type="project" value="TreeGrafter"/>
</dbReference>
<evidence type="ECO:0000256" key="2">
    <source>
        <dbReference type="ARBA" id="ARBA00022649"/>
    </source>
</evidence>
<keyword evidence="3" id="KW-0540">Nuclease</keyword>
<dbReference type="PANTHER" id="PTHR38039:SF1">
    <property type="entry name" value="TOXIN YOEB"/>
    <property type="match status" value="1"/>
</dbReference>
<evidence type="ECO:0000313" key="8">
    <source>
        <dbReference type="Proteomes" id="UP000093044"/>
    </source>
</evidence>
<dbReference type="GO" id="GO:0016787">
    <property type="term" value="F:hydrolase activity"/>
    <property type="evidence" value="ECO:0007669"/>
    <property type="project" value="UniProtKB-KW"/>
</dbReference>
<organism evidence="7 8">
    <name type="scientific">Cloacibacillus porcorum</name>
    <dbReference type="NCBI Taxonomy" id="1197717"/>
    <lineage>
        <taxon>Bacteria</taxon>
        <taxon>Thermotogati</taxon>
        <taxon>Synergistota</taxon>
        <taxon>Synergistia</taxon>
        <taxon>Synergistales</taxon>
        <taxon>Synergistaceae</taxon>
        <taxon>Cloacibacillus</taxon>
    </lineage>
</organism>
<dbReference type="InterPro" id="IPR035093">
    <property type="entry name" value="RelE/ParE_toxin_dom_sf"/>
</dbReference>
<dbReference type="Gene3D" id="3.30.2310.20">
    <property type="entry name" value="RelE-like"/>
    <property type="match status" value="1"/>
</dbReference>
<dbReference type="PANTHER" id="PTHR38039">
    <property type="entry name" value="TOXIN YOEB"/>
    <property type="match status" value="1"/>
</dbReference>
<dbReference type="NCBIfam" id="TIGR02116">
    <property type="entry name" value="toxin_Txe_YoeB"/>
    <property type="match status" value="1"/>
</dbReference>
<keyword evidence="4" id="KW-0255">Endonuclease</keyword>
<dbReference type="InterPro" id="IPR009614">
    <property type="entry name" value="YoeB_toxin"/>
</dbReference>
<evidence type="ECO:0000256" key="4">
    <source>
        <dbReference type="ARBA" id="ARBA00022759"/>
    </source>
</evidence>
<keyword evidence="8" id="KW-1185">Reference proteome</keyword>
<keyword evidence="2" id="KW-1277">Toxin-antitoxin system</keyword>
<dbReference type="SUPFAM" id="SSF143011">
    <property type="entry name" value="RelE-like"/>
    <property type="match status" value="1"/>
</dbReference>
<evidence type="ECO:0000256" key="5">
    <source>
        <dbReference type="ARBA" id="ARBA00022801"/>
    </source>
</evidence>
<name>A0A1B2I8P7_9BACT</name>
<accession>A0A1B2I8P7</accession>
<dbReference type="KEGG" id="cpor:BED41_15280"/>
<dbReference type="Proteomes" id="UP000093044">
    <property type="component" value="Chromosome"/>
</dbReference>
<dbReference type="GO" id="GO:0006401">
    <property type="term" value="P:RNA catabolic process"/>
    <property type="evidence" value="ECO:0007669"/>
    <property type="project" value="InterPro"/>
</dbReference>
<evidence type="ECO:0000256" key="3">
    <source>
        <dbReference type="ARBA" id="ARBA00022722"/>
    </source>
</evidence>
<dbReference type="AlphaFoldDB" id="A0A1B2I8P7"/>
<comment type="similarity">
    <text evidence="1">Belongs to the YoeB family.</text>
</comment>
<gene>
    <name evidence="7" type="ORF">BED41_15280</name>
</gene>
<dbReference type="OrthoDB" id="9801102at2"/>
<dbReference type="GeneID" id="83059209"/>
<evidence type="ECO:0000256" key="6">
    <source>
        <dbReference type="ARBA" id="ARBA00030388"/>
    </source>
</evidence>
<dbReference type="EMBL" id="CP016757">
    <property type="protein sequence ID" value="ANZ46349.1"/>
    <property type="molecule type" value="Genomic_DNA"/>
</dbReference>
<dbReference type="STRING" id="1197717.BED41_15280"/>
<dbReference type="GO" id="GO:0004519">
    <property type="term" value="F:endonuclease activity"/>
    <property type="evidence" value="ECO:0007669"/>
    <property type="project" value="UniProtKB-KW"/>
</dbReference>
<evidence type="ECO:0000256" key="1">
    <source>
        <dbReference type="ARBA" id="ARBA00008172"/>
    </source>
</evidence>
<dbReference type="RefSeq" id="WP_066748310.1">
    <property type="nucleotide sequence ID" value="NZ_CP016757.1"/>
</dbReference>
<proteinExistence type="inferred from homology"/>